<dbReference type="AlphaFoldDB" id="A0AB73IIK3"/>
<proteinExistence type="predicted"/>
<dbReference type="EMBL" id="JAURTK010000006">
    <property type="protein sequence ID" value="MDP9649689.1"/>
    <property type="molecule type" value="Genomic_DNA"/>
</dbReference>
<gene>
    <name evidence="1" type="ORF">J2793_005156</name>
</gene>
<reference evidence="1" key="1">
    <citation type="submission" date="2023-07" db="EMBL/GenBank/DDBJ databases">
        <title>Sorghum-associated microbial communities from plants grown in Nebraska, USA.</title>
        <authorList>
            <person name="Schachtman D."/>
        </authorList>
    </citation>
    <scope>NUCLEOTIDE SEQUENCE</scope>
    <source>
        <strain evidence="1">DS1061</strain>
    </source>
</reference>
<evidence type="ECO:0000313" key="1">
    <source>
        <dbReference type="EMBL" id="MDP9649689.1"/>
    </source>
</evidence>
<organism evidence="1 2">
    <name type="scientific">Paraburkholderia caledonica</name>
    <dbReference type="NCBI Taxonomy" id="134536"/>
    <lineage>
        <taxon>Bacteria</taxon>
        <taxon>Pseudomonadati</taxon>
        <taxon>Pseudomonadota</taxon>
        <taxon>Betaproteobacteria</taxon>
        <taxon>Burkholderiales</taxon>
        <taxon>Burkholderiaceae</taxon>
        <taxon>Paraburkholderia</taxon>
    </lineage>
</organism>
<evidence type="ECO:0000313" key="2">
    <source>
        <dbReference type="Proteomes" id="UP001229486"/>
    </source>
</evidence>
<protein>
    <submittedName>
        <fullName evidence="1">Uncharacterized protein</fullName>
    </submittedName>
</protein>
<comment type="caution">
    <text evidence="1">The sequence shown here is derived from an EMBL/GenBank/DDBJ whole genome shotgun (WGS) entry which is preliminary data.</text>
</comment>
<name>A0AB73IIK3_9BURK</name>
<sequence>MASTSKAFRRKGCFGVLVQHEVSKSPSASRIFARCYKKSTWAVNALKKQGFKLTKNGDPQEFSR</sequence>
<dbReference type="Proteomes" id="UP001229486">
    <property type="component" value="Unassembled WGS sequence"/>
</dbReference>
<accession>A0AB73IIK3</accession>